<name>V5SAE2_9HYPH</name>
<dbReference type="Proteomes" id="UP000018542">
    <property type="component" value="Chromosome"/>
</dbReference>
<feature type="transmembrane region" description="Helical" evidence="1">
    <location>
        <begin position="113"/>
        <end position="134"/>
    </location>
</feature>
<dbReference type="KEGG" id="hni:W911_02975"/>
<evidence type="ECO:0000256" key="1">
    <source>
        <dbReference type="SAM" id="Phobius"/>
    </source>
</evidence>
<dbReference type="AlphaFoldDB" id="V5SAE2"/>
<keyword evidence="3" id="KW-1185">Reference proteome</keyword>
<dbReference type="STRING" id="1029756.W911_02975"/>
<proteinExistence type="predicted"/>
<feature type="transmembrane region" description="Helical" evidence="1">
    <location>
        <begin position="63"/>
        <end position="81"/>
    </location>
</feature>
<feature type="transmembrane region" description="Helical" evidence="1">
    <location>
        <begin position="37"/>
        <end position="57"/>
    </location>
</feature>
<keyword evidence="1" id="KW-0472">Membrane</keyword>
<keyword evidence="1" id="KW-1133">Transmembrane helix</keyword>
<dbReference type="OrthoDB" id="9811032at2"/>
<keyword evidence="1" id="KW-0812">Transmembrane</keyword>
<evidence type="ECO:0000313" key="3">
    <source>
        <dbReference type="Proteomes" id="UP000018542"/>
    </source>
</evidence>
<feature type="transmembrane region" description="Helical" evidence="1">
    <location>
        <begin position="88"/>
        <end position="107"/>
    </location>
</feature>
<dbReference type="RefSeq" id="WP_023786018.1">
    <property type="nucleotide sequence ID" value="NC_022997.1"/>
</dbReference>
<sequence>MSLRAIPLTVIAFLLYNVIVIFSGIGNSEGADGAEAARALLATVMFNIPMISGVSWPFTWGDFILLVTFVILFIEIIKATYTSAASMVDHGLSMLVFIAVLIEFIVVPQAATSVFFFIMLALLIDVVAGAIIGIRVARRDIGFGAAT</sequence>
<feature type="transmembrane region" description="Helical" evidence="1">
    <location>
        <begin position="6"/>
        <end position="25"/>
    </location>
</feature>
<dbReference type="PATRIC" id="fig|1029756.8.peg.626"/>
<gene>
    <name evidence="2" type="ORF">W911_02975</name>
</gene>
<protein>
    <submittedName>
        <fullName evidence="2">Uncharacterized protein</fullName>
    </submittedName>
</protein>
<reference evidence="2 3" key="1">
    <citation type="journal article" date="2014" name="Genome Announc.">
        <title>Complete Genome Sequence of Hyphomicrobium nitrativorans Strain NL23, a Denitrifying Bacterium Isolated from Biofilm of a Methanol-Fed Denitrification System Treating Seawater at the Montreal Biodome.</title>
        <authorList>
            <person name="Martineau C."/>
            <person name="Villeneuve C."/>
            <person name="Mauffrey F."/>
            <person name="Villemur R."/>
        </authorList>
    </citation>
    <scope>NUCLEOTIDE SEQUENCE [LARGE SCALE GENOMIC DNA]</scope>
    <source>
        <strain evidence="2">NL23</strain>
    </source>
</reference>
<accession>V5SAE2</accession>
<organism evidence="2 3">
    <name type="scientific">Hyphomicrobium nitrativorans NL23</name>
    <dbReference type="NCBI Taxonomy" id="1029756"/>
    <lineage>
        <taxon>Bacteria</taxon>
        <taxon>Pseudomonadati</taxon>
        <taxon>Pseudomonadota</taxon>
        <taxon>Alphaproteobacteria</taxon>
        <taxon>Hyphomicrobiales</taxon>
        <taxon>Hyphomicrobiaceae</taxon>
        <taxon>Hyphomicrobium</taxon>
    </lineage>
</organism>
<evidence type="ECO:0000313" key="2">
    <source>
        <dbReference type="EMBL" id="AHB47608.1"/>
    </source>
</evidence>
<dbReference type="EMBL" id="CP006912">
    <property type="protein sequence ID" value="AHB47608.1"/>
    <property type="molecule type" value="Genomic_DNA"/>
</dbReference>
<dbReference type="HOGENOM" id="CLU_117627_1_0_5"/>